<proteinExistence type="predicted"/>
<evidence type="ECO:0000256" key="1">
    <source>
        <dbReference type="SAM" id="MobiDB-lite"/>
    </source>
</evidence>
<gene>
    <name evidence="2" type="ORF">EDS130_LOCUS46617</name>
</gene>
<name>A0A815XTN9_ADIRI</name>
<dbReference type="Proteomes" id="UP000663852">
    <property type="component" value="Unassembled WGS sequence"/>
</dbReference>
<sequence>QWYIDVPKNTYLEASIPQTSNDSPDSVPSKPPSRLSMSTPTSTIIANGPLLTYDENHNWIWRYYVLDDYDLICFSADK</sequence>
<feature type="non-terminal residue" evidence="2">
    <location>
        <position position="78"/>
    </location>
</feature>
<dbReference type="EMBL" id="CAJNOJ010002804">
    <property type="protein sequence ID" value="CAF1561705.1"/>
    <property type="molecule type" value="Genomic_DNA"/>
</dbReference>
<organism evidence="2 3">
    <name type="scientific">Adineta ricciae</name>
    <name type="common">Rotifer</name>
    <dbReference type="NCBI Taxonomy" id="249248"/>
    <lineage>
        <taxon>Eukaryota</taxon>
        <taxon>Metazoa</taxon>
        <taxon>Spiralia</taxon>
        <taxon>Gnathifera</taxon>
        <taxon>Rotifera</taxon>
        <taxon>Eurotatoria</taxon>
        <taxon>Bdelloidea</taxon>
        <taxon>Adinetida</taxon>
        <taxon>Adinetidae</taxon>
        <taxon>Adineta</taxon>
    </lineage>
</organism>
<feature type="region of interest" description="Disordered" evidence="1">
    <location>
        <begin position="14"/>
        <end position="39"/>
    </location>
</feature>
<evidence type="ECO:0000313" key="2">
    <source>
        <dbReference type="EMBL" id="CAF1561705.1"/>
    </source>
</evidence>
<comment type="caution">
    <text evidence="2">The sequence shown here is derived from an EMBL/GenBank/DDBJ whole genome shotgun (WGS) entry which is preliminary data.</text>
</comment>
<feature type="non-terminal residue" evidence="2">
    <location>
        <position position="1"/>
    </location>
</feature>
<accession>A0A815XTN9</accession>
<reference evidence="2" key="1">
    <citation type="submission" date="2021-02" db="EMBL/GenBank/DDBJ databases">
        <authorList>
            <person name="Nowell W R."/>
        </authorList>
    </citation>
    <scope>NUCLEOTIDE SEQUENCE</scope>
</reference>
<evidence type="ECO:0000313" key="3">
    <source>
        <dbReference type="Proteomes" id="UP000663852"/>
    </source>
</evidence>
<protein>
    <submittedName>
        <fullName evidence="2">Uncharacterized protein</fullName>
    </submittedName>
</protein>
<dbReference type="AlphaFoldDB" id="A0A815XTN9"/>